<protein>
    <submittedName>
        <fullName evidence="1">Uncharacterized protein</fullName>
    </submittedName>
</protein>
<organism evidence="1 2">
    <name type="scientific">Dreissena polymorpha</name>
    <name type="common">Zebra mussel</name>
    <name type="synonym">Mytilus polymorpha</name>
    <dbReference type="NCBI Taxonomy" id="45954"/>
    <lineage>
        <taxon>Eukaryota</taxon>
        <taxon>Metazoa</taxon>
        <taxon>Spiralia</taxon>
        <taxon>Lophotrochozoa</taxon>
        <taxon>Mollusca</taxon>
        <taxon>Bivalvia</taxon>
        <taxon>Autobranchia</taxon>
        <taxon>Heteroconchia</taxon>
        <taxon>Euheterodonta</taxon>
        <taxon>Imparidentia</taxon>
        <taxon>Neoheterodontei</taxon>
        <taxon>Myida</taxon>
        <taxon>Dreissenoidea</taxon>
        <taxon>Dreissenidae</taxon>
        <taxon>Dreissena</taxon>
    </lineage>
</organism>
<dbReference type="EMBL" id="JAIWYP010000018">
    <property type="protein sequence ID" value="KAH3692894.1"/>
    <property type="molecule type" value="Genomic_DNA"/>
</dbReference>
<dbReference type="AlphaFoldDB" id="A0A9D4BF02"/>
<proteinExistence type="predicted"/>
<dbReference type="InterPro" id="IPR011990">
    <property type="entry name" value="TPR-like_helical_dom_sf"/>
</dbReference>
<dbReference type="SUPFAM" id="SSF48452">
    <property type="entry name" value="TPR-like"/>
    <property type="match status" value="1"/>
</dbReference>
<comment type="caution">
    <text evidence="1">The sequence shown here is derived from an EMBL/GenBank/DDBJ whole genome shotgun (WGS) entry which is preliminary data.</text>
</comment>
<reference evidence="1" key="1">
    <citation type="journal article" date="2019" name="bioRxiv">
        <title>The Genome of the Zebra Mussel, Dreissena polymorpha: A Resource for Invasive Species Research.</title>
        <authorList>
            <person name="McCartney M.A."/>
            <person name="Auch B."/>
            <person name="Kono T."/>
            <person name="Mallez S."/>
            <person name="Zhang Y."/>
            <person name="Obille A."/>
            <person name="Becker A."/>
            <person name="Abrahante J.E."/>
            <person name="Garbe J."/>
            <person name="Badalamenti J.P."/>
            <person name="Herman A."/>
            <person name="Mangelson H."/>
            <person name="Liachko I."/>
            <person name="Sullivan S."/>
            <person name="Sone E.D."/>
            <person name="Koren S."/>
            <person name="Silverstein K.A.T."/>
            <person name="Beckman K.B."/>
            <person name="Gohl D.M."/>
        </authorList>
    </citation>
    <scope>NUCLEOTIDE SEQUENCE</scope>
    <source>
        <strain evidence="1">Duluth1</strain>
        <tissue evidence="1">Whole animal</tissue>
    </source>
</reference>
<reference evidence="1" key="2">
    <citation type="submission" date="2020-11" db="EMBL/GenBank/DDBJ databases">
        <authorList>
            <person name="McCartney M.A."/>
            <person name="Auch B."/>
            <person name="Kono T."/>
            <person name="Mallez S."/>
            <person name="Becker A."/>
            <person name="Gohl D.M."/>
            <person name="Silverstein K.A.T."/>
            <person name="Koren S."/>
            <person name="Bechman K.B."/>
            <person name="Herman A."/>
            <person name="Abrahante J.E."/>
            <person name="Garbe J."/>
        </authorList>
    </citation>
    <scope>NUCLEOTIDE SEQUENCE</scope>
    <source>
        <strain evidence="1">Duluth1</strain>
        <tissue evidence="1">Whole animal</tissue>
    </source>
</reference>
<sequence>MDESESIVSRQHLSPQSVVACINDTWGKLYLKQGQLEKAAEMFDKAAQEREAMAKGGTLHVEILVNVIKVAVKMGDYQKCIQVGKQKLSFSDDVLQQRPKTLVICDWYECLAQAYE</sequence>
<name>A0A9D4BF02_DREPO</name>
<evidence type="ECO:0000313" key="1">
    <source>
        <dbReference type="EMBL" id="KAH3692894.1"/>
    </source>
</evidence>
<dbReference type="Proteomes" id="UP000828390">
    <property type="component" value="Unassembled WGS sequence"/>
</dbReference>
<dbReference type="Gene3D" id="1.25.40.10">
    <property type="entry name" value="Tetratricopeptide repeat domain"/>
    <property type="match status" value="1"/>
</dbReference>
<gene>
    <name evidence="1" type="ORF">DPMN_193230</name>
</gene>
<evidence type="ECO:0000313" key="2">
    <source>
        <dbReference type="Proteomes" id="UP000828390"/>
    </source>
</evidence>
<accession>A0A9D4BF02</accession>
<keyword evidence="2" id="KW-1185">Reference proteome</keyword>